<organism evidence="1 2">
    <name type="scientific">Pseudovibrio brasiliensis</name>
    <dbReference type="NCBI Taxonomy" id="1898042"/>
    <lineage>
        <taxon>Bacteria</taxon>
        <taxon>Pseudomonadati</taxon>
        <taxon>Pseudomonadota</taxon>
        <taxon>Alphaproteobacteria</taxon>
        <taxon>Hyphomicrobiales</taxon>
        <taxon>Stappiaceae</taxon>
        <taxon>Pseudovibrio</taxon>
    </lineage>
</organism>
<dbReference type="RefSeq" id="WP_075699235.1">
    <property type="nucleotide sequence ID" value="NZ_CP074131.1"/>
</dbReference>
<protein>
    <submittedName>
        <fullName evidence="1">Uncharacterized protein</fullName>
    </submittedName>
</protein>
<dbReference type="Proteomes" id="UP000680706">
    <property type="component" value="Plasmid pAb134-05"/>
</dbReference>
<gene>
    <name evidence="1" type="ORF">KGB56_26925</name>
</gene>
<proteinExistence type="predicted"/>
<dbReference type="EMBL" id="CP074131">
    <property type="protein sequence ID" value="QUS59183.1"/>
    <property type="molecule type" value="Genomic_DNA"/>
</dbReference>
<evidence type="ECO:0000313" key="2">
    <source>
        <dbReference type="Proteomes" id="UP000680706"/>
    </source>
</evidence>
<keyword evidence="2" id="KW-1185">Reference proteome</keyword>
<geneLocation type="plasmid" evidence="1 2">
    <name>pAb134-05</name>
</geneLocation>
<reference evidence="1 2" key="1">
    <citation type="journal article" date="2021" name="Angew. Chem. Int. Ed. Engl.">
        <title>A novel family of nonribosomal peptides modulate collective behavior in Pseudovibrio bacteria isolated from marine sponges.</title>
        <authorList>
            <person name="Ioca L.P."/>
            <person name="Dai Y."/>
            <person name="Kunakom S."/>
            <person name="Diaz-Espinosa J."/>
            <person name="Krunic A."/>
            <person name="Crnkovic C.M."/>
            <person name="Orjala J."/>
            <person name="Sanchez L.M."/>
            <person name="Ferreira A.G."/>
            <person name="Berlinck R.G.S."/>
            <person name="Eustaquio A.S."/>
        </authorList>
    </citation>
    <scope>NUCLEOTIDE SEQUENCE [LARGE SCALE GENOMIC DNA]</scope>
    <source>
        <strain evidence="1 2">Ab134</strain>
        <plasmid evidence="1 2">pAb134-05</plasmid>
    </source>
</reference>
<sequence length="165" mass="18772">MPDYDILNTKTGEVENTIIYDGETHWLDENYGKGNWRLCSNIKRSIDMNDVSREAEHRIQVGTQINGSVFKTDSESINRLRQILDVYSEPAEALSSIKVVTAAGELLEFDTREMVEDYYLAAIKYRAGILTRSAELQQLDLIPDPSQDILWDLTKSLKEALAELT</sequence>
<name>A0ABX8AVU9_9HYPH</name>
<evidence type="ECO:0000313" key="1">
    <source>
        <dbReference type="EMBL" id="QUS59183.1"/>
    </source>
</evidence>
<keyword evidence="1" id="KW-0614">Plasmid</keyword>
<accession>A0ABX8AVU9</accession>